<sequence>MTALLIGNVGVIGDERRMAEYRAKVLDTLRLYGGGFVIRGGESEALEGDWQPEHLSVMGFPTAEHARRWYDSPEYRAIVPLRDGTHMDLILVEGEGE</sequence>
<dbReference type="STRING" id="68214.AVL59_10870"/>
<evidence type="ECO:0000313" key="5">
    <source>
        <dbReference type="Proteomes" id="UP001519309"/>
    </source>
</evidence>
<reference evidence="3 5" key="2">
    <citation type="submission" date="2021-03" db="EMBL/GenBank/DDBJ databases">
        <title>Genomic Encyclopedia of Type Strains, Phase IV (KMG-IV): sequencing the most valuable type-strain genomes for metagenomic binning, comparative biology and taxonomic classification.</title>
        <authorList>
            <person name="Goeker M."/>
        </authorList>
    </citation>
    <scope>NUCLEOTIDE SEQUENCE [LARGE SCALE GENOMIC DNA]</scope>
    <source>
        <strain evidence="3 5">DSM 40499</strain>
    </source>
</reference>
<evidence type="ECO:0000313" key="4">
    <source>
        <dbReference type="Proteomes" id="UP000092659"/>
    </source>
</evidence>
<organism evidence="2 4">
    <name type="scientific">Streptomyces griseochromogenes</name>
    <dbReference type="NCBI Taxonomy" id="68214"/>
    <lineage>
        <taxon>Bacteria</taxon>
        <taxon>Bacillati</taxon>
        <taxon>Actinomycetota</taxon>
        <taxon>Actinomycetes</taxon>
        <taxon>Kitasatosporales</taxon>
        <taxon>Streptomycetaceae</taxon>
        <taxon>Streptomyces</taxon>
    </lineage>
</organism>
<dbReference type="OrthoDB" id="9806380at2"/>
<evidence type="ECO:0000259" key="1">
    <source>
        <dbReference type="Pfam" id="PF07045"/>
    </source>
</evidence>
<dbReference type="InterPro" id="IPR010753">
    <property type="entry name" value="DUF1330"/>
</dbReference>
<feature type="domain" description="DUF1330" evidence="1">
    <location>
        <begin position="3"/>
        <end position="94"/>
    </location>
</feature>
<dbReference type="EMBL" id="JAGGLP010000002">
    <property type="protein sequence ID" value="MBP2048342.1"/>
    <property type="molecule type" value="Genomic_DNA"/>
</dbReference>
<keyword evidence="5" id="KW-1185">Reference proteome</keyword>
<dbReference type="Pfam" id="PF07045">
    <property type="entry name" value="DUF1330"/>
    <property type="match status" value="1"/>
</dbReference>
<dbReference type="Gene3D" id="3.30.70.100">
    <property type="match status" value="1"/>
</dbReference>
<dbReference type="KEGG" id="sgs:AVL59_10870"/>
<dbReference type="InterPro" id="IPR011008">
    <property type="entry name" value="Dimeric_a/b-barrel"/>
</dbReference>
<gene>
    <name evidence="2" type="ORF">AVL59_10870</name>
    <name evidence="3" type="ORF">J2Z21_001266</name>
</gene>
<dbReference type="AlphaFoldDB" id="A0A1B1AU16"/>
<dbReference type="PANTHER" id="PTHR41521">
    <property type="match status" value="1"/>
</dbReference>
<accession>A0A1B1AU16</accession>
<evidence type="ECO:0000313" key="3">
    <source>
        <dbReference type="EMBL" id="MBP2048342.1"/>
    </source>
</evidence>
<name>A0A1B1AU16_9ACTN</name>
<dbReference type="RefSeq" id="WP_067302122.1">
    <property type="nucleotide sequence ID" value="NZ_CP016279.1"/>
</dbReference>
<dbReference type="Proteomes" id="UP000092659">
    <property type="component" value="Chromosome"/>
</dbReference>
<proteinExistence type="predicted"/>
<evidence type="ECO:0000313" key="2">
    <source>
        <dbReference type="EMBL" id="ANP50047.1"/>
    </source>
</evidence>
<reference evidence="2 4" key="1">
    <citation type="submission" date="2016-06" db="EMBL/GenBank/DDBJ databases">
        <title>Complete genome sequence of Streptomyces griseochromogenes ATCC 14511, the Blasticidin S producer.</title>
        <authorList>
            <person name="Wu L."/>
        </authorList>
    </citation>
    <scope>NUCLEOTIDE SEQUENCE [LARGE SCALE GENOMIC DNA]</scope>
    <source>
        <strain evidence="2 4">ATCC 14511</strain>
    </source>
</reference>
<dbReference type="PANTHER" id="PTHR41521:SF4">
    <property type="entry name" value="BLR0684 PROTEIN"/>
    <property type="match status" value="1"/>
</dbReference>
<dbReference type="EMBL" id="CP016279">
    <property type="protein sequence ID" value="ANP50047.1"/>
    <property type="molecule type" value="Genomic_DNA"/>
</dbReference>
<protein>
    <submittedName>
        <fullName evidence="3">Uncharacterized protein (DUF1330 family)</fullName>
    </submittedName>
</protein>
<dbReference type="SUPFAM" id="SSF54909">
    <property type="entry name" value="Dimeric alpha+beta barrel"/>
    <property type="match status" value="1"/>
</dbReference>
<dbReference type="Proteomes" id="UP001519309">
    <property type="component" value="Unassembled WGS sequence"/>
</dbReference>